<evidence type="ECO:0000313" key="2">
    <source>
        <dbReference type="EMBL" id="AEM37720.1"/>
    </source>
</evidence>
<dbReference type="AlphaFoldDB" id="G1FKL7"/>
<reference evidence="2" key="1">
    <citation type="submission" date="2011-07" db="EMBL/GenBank/DDBJ databases">
        <title>Putative transposase sequencing from Epinephelus bruneus.</title>
        <authorList>
            <person name="Harikrishnan R."/>
            <person name="Kim J.-S."/>
            <person name="Heo M.-S."/>
        </authorList>
    </citation>
    <scope>NUCLEOTIDE SEQUENCE</scope>
</reference>
<keyword evidence="1" id="KW-0472">Membrane</keyword>
<feature type="non-terminal residue" evidence="2">
    <location>
        <position position="78"/>
    </location>
</feature>
<protein>
    <submittedName>
        <fullName evidence="2">Putative transposase</fullName>
    </submittedName>
</protein>
<name>G1FKL7_EPIBR</name>
<keyword evidence="1" id="KW-1133">Transmembrane helix</keyword>
<organism evidence="2">
    <name type="scientific">Epinephelus bruneus</name>
    <name type="common">Longtooth grouper</name>
    <dbReference type="NCBI Taxonomy" id="323802"/>
    <lineage>
        <taxon>Eukaryota</taxon>
        <taxon>Metazoa</taxon>
        <taxon>Chordata</taxon>
        <taxon>Craniata</taxon>
        <taxon>Vertebrata</taxon>
        <taxon>Euteleostomi</taxon>
        <taxon>Actinopterygii</taxon>
        <taxon>Neopterygii</taxon>
        <taxon>Teleostei</taxon>
        <taxon>Neoteleostei</taxon>
        <taxon>Acanthomorphata</taxon>
        <taxon>Eupercaria</taxon>
        <taxon>Perciformes</taxon>
        <taxon>Serranoidei</taxon>
        <taxon>Serranidae</taxon>
        <taxon>Epinephelinae</taxon>
        <taxon>Epinephelini</taxon>
        <taxon>Epinephelus</taxon>
    </lineage>
</organism>
<evidence type="ECO:0000256" key="1">
    <source>
        <dbReference type="SAM" id="Phobius"/>
    </source>
</evidence>
<dbReference type="EMBL" id="JN216975">
    <property type="protein sequence ID" value="AEM37720.1"/>
    <property type="molecule type" value="mRNA"/>
</dbReference>
<accession>G1FKL7</accession>
<proteinExistence type="evidence at transcript level"/>
<keyword evidence="1" id="KW-0812">Transmembrane</keyword>
<sequence>MATNTPSYHHRSWLLNFVPVTIWMVLFLYSLEDTMSMISMNSLKYGLDRLQDTSPLRVSRFEMNLGAEKSAAFHHLPM</sequence>
<feature type="transmembrane region" description="Helical" evidence="1">
    <location>
        <begin position="12"/>
        <end position="31"/>
    </location>
</feature>